<reference evidence="1 2" key="1">
    <citation type="submission" date="2020-02" db="EMBL/GenBank/DDBJ databases">
        <authorList>
            <person name="Hogendoorn C."/>
        </authorList>
    </citation>
    <scope>NUCLEOTIDE SEQUENCE [LARGE SCALE GENOMIC DNA]</scope>
    <source>
        <strain evidence="1">R501</strain>
    </source>
</reference>
<gene>
    <name evidence="1" type="ORF">R50_1711</name>
</gene>
<keyword evidence="2" id="KW-1185">Reference proteome</keyword>
<name>A0A6F8ZHT3_9FIRM</name>
<dbReference type="Proteomes" id="UP000503399">
    <property type="component" value="Chromosome"/>
</dbReference>
<organism evidence="1 2">
    <name type="scientific">Candidatus Hydrogenisulfobacillus filiaventi</name>
    <dbReference type="NCBI Taxonomy" id="2707344"/>
    <lineage>
        <taxon>Bacteria</taxon>
        <taxon>Bacillati</taxon>
        <taxon>Bacillota</taxon>
        <taxon>Clostridia</taxon>
        <taxon>Eubacteriales</taxon>
        <taxon>Clostridiales Family XVII. Incertae Sedis</taxon>
        <taxon>Candidatus Hydrogenisulfobacillus</taxon>
    </lineage>
</organism>
<evidence type="ECO:0000313" key="1">
    <source>
        <dbReference type="EMBL" id="CAB1129212.1"/>
    </source>
</evidence>
<evidence type="ECO:0000313" key="2">
    <source>
        <dbReference type="Proteomes" id="UP000503399"/>
    </source>
</evidence>
<accession>A0A6F8ZHT3</accession>
<dbReference type="EMBL" id="LR778114">
    <property type="protein sequence ID" value="CAB1129212.1"/>
    <property type="molecule type" value="Genomic_DNA"/>
</dbReference>
<dbReference type="KEGG" id="hfv:R50_1711"/>
<proteinExistence type="predicted"/>
<dbReference type="AlphaFoldDB" id="A0A6F8ZHT3"/>
<protein>
    <submittedName>
        <fullName evidence="1">Uncharacterized protein</fullName>
    </submittedName>
</protein>
<sequence length="70" mass="7048">MRPGARVRVLAGSGRQAWESPPLPVVAVAAGNSWTGGSGGGLVVAMPAPVWNAYRTVAGSGKEMVVMCAP</sequence>